<protein>
    <recommendedName>
        <fullName evidence="7">Glycosyl transferase family 36</fullName>
    </recommendedName>
</protein>
<evidence type="ECO:0000256" key="2">
    <source>
        <dbReference type="ARBA" id="ARBA00022679"/>
    </source>
</evidence>
<name>A0ABZ0UA50_9FIRM</name>
<dbReference type="Pfam" id="PF06165">
    <property type="entry name" value="GH94_b-supersand"/>
    <property type="match status" value="1"/>
</dbReference>
<evidence type="ECO:0008006" key="7">
    <source>
        <dbReference type="Google" id="ProtNLM"/>
    </source>
</evidence>
<organism evidence="5 6">
    <name type="scientific">Blautia producta</name>
    <dbReference type="NCBI Taxonomy" id="33035"/>
    <lineage>
        <taxon>Bacteria</taxon>
        <taxon>Bacillati</taxon>
        <taxon>Bacillota</taxon>
        <taxon>Clostridia</taxon>
        <taxon>Lachnospirales</taxon>
        <taxon>Lachnospiraceae</taxon>
        <taxon>Blautia</taxon>
    </lineage>
</organism>
<dbReference type="Pfam" id="PF17167">
    <property type="entry name" value="Glyco_hydro_94"/>
    <property type="match status" value="1"/>
</dbReference>
<dbReference type="PANTHER" id="PTHR37469">
    <property type="entry name" value="CELLOBIONIC ACID PHOSPHORYLASE-RELATED"/>
    <property type="match status" value="1"/>
</dbReference>
<keyword evidence="2" id="KW-0808">Transferase</keyword>
<sequence>MDTINGKYGQFDLSRPATYIIHDLGMETSWEYIFQNREILLRLDQYGPVAAQAYPPGDIMLFKREKDDKYSKWLVWIKGDCVNRGIPFNNFCRPAIGPGADEGPENLKITFQPHMAKYSYEIDGLEVNTTFFVPRKGTDIVMKFRITSHREEVADLSVTPAMLPYVNPAQLAPWDRPEWYVKTGAGMEKELVFWSQLWNPQAVPGSRRAATLWSSRENMQSFDVSAEKFCSSTDFNHPCSLYREHLRLGRECLESYGVHGEENTVCGYPSVYAAQYKISLNPGESREITQVLSFLPLNEEHLLPDLAAASRPLKYFDRQVFDTEVEVQRRFYEGLCGKWGIRTQDRFFDHYINTWLPLQMYWTASLDRGWPTGMRGSRDCANDFMGELFFDSGWAKKILLLLLECEREDGWIPRQIGTAGRKGRHDLREFVDAGAFALEFVYEYLCFTGDEDILNETVQWLGDGQKSSVWEHCLRILSYYTDPENIGKHGLCKIRGGDWLDAVNNAGLKGRGESVMVTAQVILAIDYVQEIAASYALSIPDPQKISDARDQFEAALNREAYNPSGFYSGVFTDNGEWLFSHKDPDGECRPYICANAYAIVCGTADTRQRESILEHFGRLKSESGYRLFAPALGRKPVSCAGRLGSGDAFGGLFENASPYNHGSHGFLGRSFSVMGRGEELYETLQYLLPFDQQKHNTVQAMTPPYAIVNCWQDIPLFKGRGGMTFLTGSIAMAIRLTYQWMFGIRPGLEGLILDPCLSESMTGAEVSFSIRNKKILLHISGQEDSRVRINGMPYSHEKYLKRERRNAVFIPYEVLEPENEIWV</sequence>
<gene>
    <name evidence="5" type="ORF">BLCOC_12710</name>
</gene>
<dbReference type="SUPFAM" id="SSF48208">
    <property type="entry name" value="Six-hairpin glycosidases"/>
    <property type="match status" value="1"/>
</dbReference>
<dbReference type="InterPro" id="IPR033432">
    <property type="entry name" value="GH94_catalytic"/>
</dbReference>
<dbReference type="InterPro" id="IPR012341">
    <property type="entry name" value="6hp_glycosidase-like_sf"/>
</dbReference>
<evidence type="ECO:0000259" key="3">
    <source>
        <dbReference type="Pfam" id="PF06165"/>
    </source>
</evidence>
<evidence type="ECO:0000259" key="4">
    <source>
        <dbReference type="Pfam" id="PF17167"/>
    </source>
</evidence>
<keyword evidence="1" id="KW-0328">Glycosyltransferase</keyword>
<dbReference type="PANTHER" id="PTHR37469:SF2">
    <property type="entry name" value="CELLOBIONIC ACID PHOSPHORYLASE"/>
    <property type="match status" value="1"/>
</dbReference>
<dbReference type="InterPro" id="IPR037018">
    <property type="entry name" value="GH65_N"/>
</dbReference>
<proteinExistence type="predicted"/>
<dbReference type="Gene3D" id="1.50.10.10">
    <property type="match status" value="1"/>
</dbReference>
<dbReference type="EMBL" id="CP136422">
    <property type="protein sequence ID" value="WPX72930.1"/>
    <property type="molecule type" value="Genomic_DNA"/>
</dbReference>
<keyword evidence="6" id="KW-1185">Reference proteome</keyword>
<evidence type="ECO:0000256" key="1">
    <source>
        <dbReference type="ARBA" id="ARBA00022676"/>
    </source>
</evidence>
<evidence type="ECO:0000313" key="6">
    <source>
        <dbReference type="Proteomes" id="UP001325248"/>
    </source>
</evidence>
<dbReference type="Gene3D" id="2.70.98.40">
    <property type="entry name" value="Glycoside hydrolase, family 65, N-terminal domain"/>
    <property type="match status" value="1"/>
</dbReference>
<dbReference type="Proteomes" id="UP001325248">
    <property type="component" value="Chromosome"/>
</dbReference>
<dbReference type="InterPro" id="IPR052047">
    <property type="entry name" value="GH94_Enzymes"/>
</dbReference>
<feature type="domain" description="Glycosyl hydrolase 94 supersandwich" evidence="3">
    <location>
        <begin position="103"/>
        <end position="292"/>
    </location>
</feature>
<dbReference type="Gene3D" id="2.60.420.10">
    <property type="entry name" value="Maltose phosphorylase, domain 3"/>
    <property type="match status" value="1"/>
</dbReference>
<dbReference type="InterPro" id="IPR008928">
    <property type="entry name" value="6-hairpin_glycosidase_sf"/>
</dbReference>
<reference evidence="5" key="1">
    <citation type="submission" date="2023-10" db="EMBL/GenBank/DDBJ databases">
        <title>Genome sequence of Blautia coccoides DSM 935.</title>
        <authorList>
            <person name="Boeer T."/>
            <person name="Bengelsdorf F.R."/>
            <person name="Daniel R."/>
            <person name="Poehlein A."/>
        </authorList>
    </citation>
    <scope>NUCLEOTIDE SEQUENCE [LARGE SCALE GENOMIC DNA]</scope>
    <source>
        <strain evidence="5">DSM 935</strain>
    </source>
</reference>
<accession>A0ABZ0UA50</accession>
<dbReference type="InterPro" id="IPR010383">
    <property type="entry name" value="Glyco_hydrolase_94_b-supersand"/>
</dbReference>
<evidence type="ECO:0000313" key="5">
    <source>
        <dbReference type="EMBL" id="WPX72930.1"/>
    </source>
</evidence>
<feature type="domain" description="Glycosyl hydrolase 94 catalytic" evidence="4">
    <location>
        <begin position="332"/>
        <end position="743"/>
    </location>
</feature>